<proteinExistence type="predicted"/>
<reference evidence="2 3" key="1">
    <citation type="submission" date="2022-03" db="EMBL/GenBank/DDBJ databases">
        <title>Hymenobactersp. isolated from the air.</title>
        <authorList>
            <person name="Won M."/>
            <person name="Kwon S.-W."/>
        </authorList>
    </citation>
    <scope>NUCLEOTIDE SEQUENCE [LARGE SCALE GENOMIC DNA]</scope>
    <source>
        <strain evidence="2 3">KACC 22596</strain>
    </source>
</reference>
<dbReference type="EMBL" id="CP094534">
    <property type="protein sequence ID" value="UOE34281.1"/>
    <property type="molecule type" value="Genomic_DNA"/>
</dbReference>
<evidence type="ECO:0000313" key="3">
    <source>
        <dbReference type="Proteomes" id="UP000831390"/>
    </source>
</evidence>
<gene>
    <name evidence="2" type="ORF">MTP16_01190</name>
</gene>
<accession>A0ABY4B545</accession>
<evidence type="ECO:0000256" key="1">
    <source>
        <dbReference type="SAM" id="SignalP"/>
    </source>
</evidence>
<protein>
    <submittedName>
        <fullName evidence="2">T9SS type A sorting domain-containing protein</fullName>
    </submittedName>
</protein>
<evidence type="ECO:0000313" key="2">
    <source>
        <dbReference type="EMBL" id="UOE34281.1"/>
    </source>
</evidence>
<dbReference type="RefSeq" id="WP_243515165.1">
    <property type="nucleotide sequence ID" value="NZ_CP094534.1"/>
</dbReference>
<dbReference type="NCBIfam" id="TIGR04183">
    <property type="entry name" value="Por_Secre_tail"/>
    <property type="match status" value="1"/>
</dbReference>
<feature type="chain" id="PRO_5045896501" evidence="1">
    <location>
        <begin position="25"/>
        <end position="535"/>
    </location>
</feature>
<keyword evidence="1" id="KW-0732">Signal</keyword>
<organism evidence="2 3">
    <name type="scientific">Hymenobacter monticola</name>
    <dbReference type="NCBI Taxonomy" id="1705399"/>
    <lineage>
        <taxon>Bacteria</taxon>
        <taxon>Pseudomonadati</taxon>
        <taxon>Bacteroidota</taxon>
        <taxon>Cytophagia</taxon>
        <taxon>Cytophagales</taxon>
        <taxon>Hymenobacteraceae</taxon>
        <taxon>Hymenobacter</taxon>
    </lineage>
</organism>
<dbReference type="InterPro" id="IPR026444">
    <property type="entry name" value="Secre_tail"/>
</dbReference>
<dbReference type="Proteomes" id="UP000831390">
    <property type="component" value="Chromosome"/>
</dbReference>
<name>A0ABY4B545_9BACT</name>
<keyword evidence="3" id="KW-1185">Reference proteome</keyword>
<feature type="signal peptide" evidence="1">
    <location>
        <begin position="1"/>
        <end position="24"/>
    </location>
</feature>
<sequence length="535" mass="56575">MRKRLHLFWILALLGLFFAKPAAASHLQGGDLTYVSLGSNRYLVTLHLYRDCSGITPSQFTLSCKSSGCNGPATVTAPLVQVGQPVAARQYCATLTGLCNGTVTNTEAYTYTATVTLPPAAQWILSTEQNARPATANIVAGDLYLEATLNNLLPQAGTTGLPIVNNSPIASVQPAFFVPVHQLTSLSNNAFDVDGDSLVYSLESPLQACSTPATYNPYPTSSISVISTNPTCIYQPLPISAYSPTMPIIVDVDTLGACPVKTAANPRFFFDARTGNITMQPGRYLSTTSANGDNKYAAAIKISEYRRLNGRYVLVGTMRRELYFMVYDCGTNLMPVVGPQVTVQAGTRSTVQALGQAIPVVAGESVSVLINATDRNAGQALALTLDYNAVPGATLQNLGNGQARLTFTPALGTVPGTYRVAVTAEDNACPIKGMDTKMVTFSVAASSPLAARAKTALTIDAYPNPFTDAVQFQLGTPGVQTLTISDNLGRAVATVRSQADGSVRWQPAASLPAGLYLARTADGSQRVRLLRNAAQ</sequence>